<evidence type="ECO:0000313" key="6">
    <source>
        <dbReference type="Proteomes" id="UP000243579"/>
    </source>
</evidence>
<keyword evidence="2" id="KW-0479">Metal-binding</keyword>
<evidence type="ECO:0000259" key="4">
    <source>
        <dbReference type="Pfam" id="PF03328"/>
    </source>
</evidence>
<dbReference type="GO" id="GO:0000287">
    <property type="term" value="F:magnesium ion binding"/>
    <property type="evidence" value="ECO:0007669"/>
    <property type="project" value="TreeGrafter"/>
</dbReference>
<organism evidence="5 6">
    <name type="scientific">Achlya hypogyna</name>
    <name type="common">Oomycete</name>
    <name type="synonym">Protoachlya hypogyna</name>
    <dbReference type="NCBI Taxonomy" id="1202772"/>
    <lineage>
        <taxon>Eukaryota</taxon>
        <taxon>Sar</taxon>
        <taxon>Stramenopiles</taxon>
        <taxon>Oomycota</taxon>
        <taxon>Saprolegniomycetes</taxon>
        <taxon>Saprolegniales</taxon>
        <taxon>Achlyaceae</taxon>
        <taxon>Achlya</taxon>
    </lineage>
</organism>
<keyword evidence="6" id="KW-1185">Reference proteome</keyword>
<dbReference type="STRING" id="1202772.A0A1V9ZSV6"/>
<dbReference type="PANTHER" id="PTHR32308">
    <property type="entry name" value="LYASE BETA SUBUNIT, PUTATIVE (AFU_ORTHOLOGUE AFUA_4G13030)-RELATED"/>
    <property type="match status" value="1"/>
</dbReference>
<dbReference type="InterPro" id="IPR015813">
    <property type="entry name" value="Pyrv/PenolPyrv_kinase-like_dom"/>
</dbReference>
<dbReference type="SUPFAM" id="SSF51621">
    <property type="entry name" value="Phosphoenolpyruvate/pyruvate domain"/>
    <property type="match status" value="2"/>
</dbReference>
<dbReference type="GO" id="GO:0006107">
    <property type="term" value="P:oxaloacetate metabolic process"/>
    <property type="evidence" value="ECO:0007669"/>
    <property type="project" value="TreeGrafter"/>
</dbReference>
<dbReference type="Gene3D" id="3.20.20.60">
    <property type="entry name" value="Phosphoenolpyruvate-binding domains"/>
    <property type="match status" value="2"/>
</dbReference>
<evidence type="ECO:0000256" key="1">
    <source>
        <dbReference type="ARBA" id="ARBA00001946"/>
    </source>
</evidence>
<dbReference type="AlphaFoldDB" id="A0A1V9ZSV6"/>
<evidence type="ECO:0000313" key="5">
    <source>
        <dbReference type="EMBL" id="OQS01064.1"/>
    </source>
</evidence>
<sequence>MLQHRLRRLGRSVLFLPGINQRALDKLQTLACDAAILDLEDAVSPAKKLEARGLVCTAASRGYGPHKEIAIRINPLASAWGHADLAEAVHSGAHAVVVPKVDSADMLQEVAAKMDELQAPNDMTIWAMIETPLGVLNVQQIAASHPRLSCLVAGTSDLSKELQCATTPCRHALVPSLALIVLAAKAYRLRALDGVHLDLDNESDFAAQLRQGLEMGFDGKTLIHPKTIAATNKMFSPTDVQVTHANEVIDAYEAAIAVGNGMAVLHGKLIENLHVDMARDVLAMHTMIQAATALLFVPGLNDALLTKLRLLPCDAAMLDLEDAVSPLQKDLARKRVAAAVRGGCGPYMEVAVRMNPLASAWGPQDLAAAVASGAHAVVVPKVDSADAVRRIASAMDELQAPPAMGIWAMIETPLGVLNVQDIAASHPRLGCLIAGTSDLSKELQCVMTPDRHAVVPSLAQIVLAAKACGLRAIDGVHFDVAKTAEFDQQLRQGREMGFDGKTLMHAQTIEQTNEAFSPTEAQVQHAERVVSAHDKAIASGAGMVVLDDKLIEHVYVEMAHEVLSKHRLIQARRRGAN</sequence>
<reference evidence="5 6" key="1">
    <citation type="journal article" date="2014" name="Genome Biol. Evol.">
        <title>The secreted proteins of Achlya hypogyna and Thraustotheca clavata identify the ancestral oomycete secretome and reveal gene acquisitions by horizontal gene transfer.</title>
        <authorList>
            <person name="Misner I."/>
            <person name="Blouin N."/>
            <person name="Leonard G."/>
            <person name="Richards T.A."/>
            <person name="Lane C.E."/>
        </authorList>
    </citation>
    <scope>NUCLEOTIDE SEQUENCE [LARGE SCALE GENOMIC DNA]</scope>
    <source>
        <strain evidence="5 6">ATCC 48635</strain>
    </source>
</reference>
<evidence type="ECO:0000256" key="3">
    <source>
        <dbReference type="ARBA" id="ARBA00022842"/>
    </source>
</evidence>
<proteinExistence type="predicted"/>
<keyword evidence="3" id="KW-0460">Magnesium</keyword>
<keyword evidence="5" id="KW-0456">Lyase</keyword>
<feature type="domain" description="HpcH/HpaI aldolase/citrate lyase" evidence="4">
    <location>
        <begin position="294"/>
        <end position="506"/>
    </location>
</feature>
<dbReference type="OrthoDB" id="1773at2759"/>
<dbReference type="Pfam" id="PF03328">
    <property type="entry name" value="HpcH_HpaI"/>
    <property type="match status" value="2"/>
</dbReference>
<comment type="caution">
    <text evidence="5">The sequence shown here is derived from an EMBL/GenBank/DDBJ whole genome shotgun (WGS) entry which is preliminary data.</text>
</comment>
<evidence type="ECO:0000256" key="2">
    <source>
        <dbReference type="ARBA" id="ARBA00022723"/>
    </source>
</evidence>
<gene>
    <name evidence="5" type="ORF">ACHHYP_01883</name>
</gene>
<dbReference type="Proteomes" id="UP000243579">
    <property type="component" value="Unassembled WGS sequence"/>
</dbReference>
<protein>
    <submittedName>
        <fullName evidence="5">Citrate lyase subunit beta</fullName>
    </submittedName>
</protein>
<dbReference type="EMBL" id="JNBR01000016">
    <property type="protein sequence ID" value="OQS01064.1"/>
    <property type="molecule type" value="Genomic_DNA"/>
</dbReference>
<dbReference type="GO" id="GO:0016829">
    <property type="term" value="F:lyase activity"/>
    <property type="evidence" value="ECO:0007669"/>
    <property type="project" value="UniProtKB-KW"/>
</dbReference>
<dbReference type="InterPro" id="IPR040442">
    <property type="entry name" value="Pyrv_kinase-like_dom_sf"/>
</dbReference>
<name>A0A1V9ZSV6_ACHHY</name>
<accession>A0A1V9ZSV6</accession>
<comment type="cofactor">
    <cofactor evidence="1">
        <name>Mg(2+)</name>
        <dbReference type="ChEBI" id="CHEBI:18420"/>
    </cofactor>
</comment>
<feature type="domain" description="HpcH/HpaI aldolase/citrate lyase" evidence="4">
    <location>
        <begin position="11"/>
        <end position="225"/>
    </location>
</feature>
<dbReference type="PANTHER" id="PTHR32308:SF10">
    <property type="entry name" value="CITRATE LYASE SUBUNIT BETA"/>
    <property type="match status" value="1"/>
</dbReference>
<dbReference type="InterPro" id="IPR005000">
    <property type="entry name" value="Aldolase/citrate-lyase_domain"/>
</dbReference>